<evidence type="ECO:0000256" key="1">
    <source>
        <dbReference type="ARBA" id="ARBA00009684"/>
    </source>
</evidence>
<evidence type="ECO:0000256" key="4">
    <source>
        <dbReference type="ARBA" id="ARBA00022679"/>
    </source>
</evidence>
<comment type="similarity">
    <text evidence="1 9">Belongs to the GHMP kinase family. IspE subfamily.</text>
</comment>
<dbReference type="InterPro" id="IPR036554">
    <property type="entry name" value="GHMP_kinase_C_sf"/>
</dbReference>
<dbReference type="KEGG" id="bih:BIP78_0614"/>
<dbReference type="InterPro" id="IPR004424">
    <property type="entry name" value="IspE"/>
</dbReference>
<dbReference type="Pfam" id="PF08544">
    <property type="entry name" value="GHMP_kinases_C"/>
    <property type="match status" value="1"/>
</dbReference>
<dbReference type="SUPFAM" id="SSF55060">
    <property type="entry name" value="GHMP Kinase, C-terminal domain"/>
    <property type="match status" value="1"/>
</dbReference>
<keyword evidence="9" id="KW-0414">Isoprene biosynthesis</keyword>
<evidence type="ECO:0000259" key="10">
    <source>
        <dbReference type="Pfam" id="PF00288"/>
    </source>
</evidence>
<dbReference type="InterPro" id="IPR006204">
    <property type="entry name" value="GHMP_kinase_N_dom"/>
</dbReference>
<comment type="catalytic activity">
    <reaction evidence="9">
        <text>4-CDP-2-C-methyl-D-erythritol + ATP = 4-CDP-2-C-methyl-D-erythritol 2-phosphate + ADP + H(+)</text>
        <dbReference type="Rhea" id="RHEA:18437"/>
        <dbReference type="ChEBI" id="CHEBI:15378"/>
        <dbReference type="ChEBI" id="CHEBI:30616"/>
        <dbReference type="ChEBI" id="CHEBI:57823"/>
        <dbReference type="ChEBI" id="CHEBI:57919"/>
        <dbReference type="ChEBI" id="CHEBI:456216"/>
        <dbReference type="EC" id="2.7.1.148"/>
    </reaction>
</comment>
<dbReference type="GO" id="GO:0050515">
    <property type="term" value="F:4-(cytidine 5'-diphospho)-2-C-methyl-D-erythritol kinase activity"/>
    <property type="evidence" value="ECO:0007669"/>
    <property type="project" value="UniProtKB-UniRule"/>
</dbReference>
<keyword evidence="5 9" id="KW-0547">Nucleotide-binding</keyword>
<dbReference type="GO" id="GO:0019288">
    <property type="term" value="P:isopentenyl diphosphate biosynthetic process, methylerythritol 4-phosphate pathway"/>
    <property type="evidence" value="ECO:0007669"/>
    <property type="project" value="UniProtKB-UniRule"/>
</dbReference>
<dbReference type="EMBL" id="CP034928">
    <property type="protein sequence ID" value="QAA76380.1"/>
    <property type="molecule type" value="Genomic_DNA"/>
</dbReference>
<dbReference type="Pfam" id="PF00288">
    <property type="entry name" value="GHMP_kinases_N"/>
    <property type="match status" value="1"/>
</dbReference>
<organism evidence="12 13">
    <name type="scientific">Bipolaricaulis sibiricus</name>
    <dbReference type="NCBI Taxonomy" id="2501609"/>
    <lineage>
        <taxon>Bacteria</taxon>
        <taxon>Candidatus Bipolaricaulota</taxon>
        <taxon>Candidatus Bipolaricaulia</taxon>
        <taxon>Candidatus Bipolaricaulales</taxon>
        <taxon>Candidatus Bipolaricaulaceae</taxon>
        <taxon>Candidatus Bipolaricaulis</taxon>
    </lineage>
</organism>
<proteinExistence type="inferred from homology"/>
<dbReference type="InterPro" id="IPR014721">
    <property type="entry name" value="Ribsml_uS5_D2-typ_fold_subgr"/>
</dbReference>
<evidence type="ECO:0000256" key="5">
    <source>
        <dbReference type="ARBA" id="ARBA00022741"/>
    </source>
</evidence>
<evidence type="ECO:0000313" key="13">
    <source>
        <dbReference type="Proteomes" id="UP000287233"/>
    </source>
</evidence>
<evidence type="ECO:0000256" key="6">
    <source>
        <dbReference type="ARBA" id="ARBA00022777"/>
    </source>
</evidence>
<reference evidence="13" key="1">
    <citation type="submission" date="2018-12" db="EMBL/GenBank/DDBJ databases">
        <title>Complete genome sequence of an uncultured bacterium of the candidate phylum Bipolaricaulota.</title>
        <authorList>
            <person name="Kadnikov V.V."/>
            <person name="Mardanov A.V."/>
            <person name="Beletsky A.V."/>
            <person name="Frank Y.A."/>
            <person name="Karnachuk O.V."/>
            <person name="Ravin N.V."/>
        </authorList>
    </citation>
    <scope>NUCLEOTIDE SEQUENCE [LARGE SCALE GENOMIC DNA]</scope>
</reference>
<feature type="binding site" evidence="9">
    <location>
        <begin position="91"/>
        <end position="101"/>
    </location>
    <ligand>
        <name>ATP</name>
        <dbReference type="ChEBI" id="CHEBI:30616"/>
    </ligand>
</feature>
<dbReference type="AlphaFoldDB" id="A0A410FTX4"/>
<dbReference type="PIRSF" id="PIRSF010376">
    <property type="entry name" value="IspE"/>
    <property type="match status" value="1"/>
</dbReference>
<evidence type="ECO:0000256" key="8">
    <source>
        <dbReference type="ARBA" id="ARBA00032554"/>
    </source>
</evidence>
<dbReference type="Gene3D" id="3.30.230.10">
    <property type="match status" value="1"/>
</dbReference>
<name>A0A410FTX4_BIPS1</name>
<comment type="function">
    <text evidence="9">Catalyzes the phosphorylation of the position 2 hydroxy group of 4-diphosphocytidyl-2C-methyl-D-erythritol.</text>
</comment>
<feature type="domain" description="GHMP kinase N-terminal" evidence="10">
    <location>
        <begin position="65"/>
        <end position="138"/>
    </location>
</feature>
<dbReference type="EC" id="2.7.1.148" evidence="2 9"/>
<evidence type="ECO:0000259" key="11">
    <source>
        <dbReference type="Pfam" id="PF08544"/>
    </source>
</evidence>
<gene>
    <name evidence="9" type="primary">ispE</name>
    <name evidence="12" type="ORF">BIP78_0614</name>
</gene>
<dbReference type="HAMAP" id="MF_00061">
    <property type="entry name" value="IspE"/>
    <property type="match status" value="1"/>
</dbReference>
<dbReference type="PANTHER" id="PTHR43527">
    <property type="entry name" value="4-DIPHOSPHOCYTIDYL-2-C-METHYL-D-ERYTHRITOL KINASE, CHLOROPLASTIC"/>
    <property type="match status" value="1"/>
</dbReference>
<dbReference type="PANTHER" id="PTHR43527:SF2">
    <property type="entry name" value="4-DIPHOSPHOCYTIDYL-2-C-METHYL-D-ERYTHRITOL KINASE, CHLOROPLASTIC"/>
    <property type="match status" value="1"/>
</dbReference>
<dbReference type="NCBIfam" id="TIGR00154">
    <property type="entry name" value="ispE"/>
    <property type="match status" value="1"/>
</dbReference>
<feature type="active site" evidence="9">
    <location>
        <position position="11"/>
    </location>
</feature>
<feature type="active site" evidence="9">
    <location>
        <position position="133"/>
    </location>
</feature>
<evidence type="ECO:0000256" key="9">
    <source>
        <dbReference type="HAMAP-Rule" id="MF_00061"/>
    </source>
</evidence>
<keyword evidence="6 9" id="KW-0418">Kinase</keyword>
<evidence type="ECO:0000256" key="7">
    <source>
        <dbReference type="ARBA" id="ARBA00022840"/>
    </source>
</evidence>
<keyword evidence="4 9" id="KW-0808">Transferase</keyword>
<protein>
    <recommendedName>
        <fullName evidence="3 9">4-diphosphocytidyl-2-C-methyl-D-erythritol kinase</fullName>
        <shortName evidence="9">CMK</shortName>
        <ecNumber evidence="2 9">2.7.1.148</ecNumber>
    </recommendedName>
    <alternativeName>
        <fullName evidence="8 9">4-(cytidine-5'-diphospho)-2-C-methyl-D-erythritol kinase</fullName>
    </alternativeName>
</protein>
<evidence type="ECO:0000313" key="12">
    <source>
        <dbReference type="EMBL" id="QAA76380.1"/>
    </source>
</evidence>
<sequence>MRELTVLAFAKLNLTLRVVGRREDGYHLLQSLFCAVDLADRITLAPRERGIELVAPAELGPPEANLAVRAARALLPAGQPGVRIELAKGIPAGAGLGGGSADAAAVLAGLNELFSLGLPLDELRAIAADLGADVPFFLGPSPAWVEGIGDRITPVDLALPAAFLILVPPFRCPTAAVYRQYDELGLPSSAPGPVASVPPFPNDLWPAALRLWPELGAVRDVLASAAPGGVGMTGSGSALFASFPSRAAAVAARDRITPRIGGEVFVASPIRSGYRI</sequence>
<dbReference type="Proteomes" id="UP000287233">
    <property type="component" value="Chromosome"/>
</dbReference>
<keyword evidence="7 9" id="KW-0067">ATP-binding</keyword>
<dbReference type="InterPro" id="IPR013750">
    <property type="entry name" value="GHMP_kinase_C_dom"/>
</dbReference>
<dbReference type="GO" id="GO:0016114">
    <property type="term" value="P:terpenoid biosynthetic process"/>
    <property type="evidence" value="ECO:0007669"/>
    <property type="project" value="UniProtKB-UniRule"/>
</dbReference>
<feature type="domain" description="GHMP kinase C-terminal" evidence="11">
    <location>
        <begin position="213"/>
        <end position="256"/>
    </location>
</feature>
<dbReference type="GO" id="GO:0005524">
    <property type="term" value="F:ATP binding"/>
    <property type="evidence" value="ECO:0007669"/>
    <property type="project" value="UniProtKB-UniRule"/>
</dbReference>
<dbReference type="SUPFAM" id="SSF54211">
    <property type="entry name" value="Ribosomal protein S5 domain 2-like"/>
    <property type="match status" value="1"/>
</dbReference>
<evidence type="ECO:0000256" key="2">
    <source>
        <dbReference type="ARBA" id="ARBA00012052"/>
    </source>
</evidence>
<dbReference type="UniPathway" id="UPA00056">
    <property type="reaction ID" value="UER00094"/>
</dbReference>
<evidence type="ECO:0000256" key="3">
    <source>
        <dbReference type="ARBA" id="ARBA00017473"/>
    </source>
</evidence>
<dbReference type="Gene3D" id="3.30.70.890">
    <property type="entry name" value="GHMP kinase, C-terminal domain"/>
    <property type="match status" value="1"/>
</dbReference>
<accession>A0A410FTX4</accession>
<dbReference type="InterPro" id="IPR020568">
    <property type="entry name" value="Ribosomal_Su5_D2-typ_SF"/>
</dbReference>
<comment type="pathway">
    <text evidence="9">Isoprenoid biosynthesis; isopentenyl diphosphate biosynthesis via DXP pathway; isopentenyl diphosphate from 1-deoxy-D-xylulose 5-phosphate: step 3/6.</text>
</comment>